<protein>
    <recommendedName>
        <fullName evidence="5 8">Protein N-terminal glutamine amidohydrolase</fullName>
        <ecNumber evidence="4 8">3.5.1.122</ecNumber>
    </recommendedName>
    <alternativeName>
        <fullName evidence="8">Protein NH2-terminal glutamine deamidase</fullName>
    </alternativeName>
</protein>
<reference evidence="10 11" key="1">
    <citation type="journal article" date="2017" name="Gigascience">
        <title>Draft genome of the honey bee ectoparasitic mite, Tropilaelaps mercedesae, is shaped by the parasitic life history.</title>
        <authorList>
            <person name="Dong X."/>
            <person name="Armstrong S.D."/>
            <person name="Xia D."/>
            <person name="Makepeace B.L."/>
            <person name="Darby A.C."/>
            <person name="Kadowaki T."/>
        </authorList>
    </citation>
    <scope>NUCLEOTIDE SEQUENCE [LARGE SCALE GENOMIC DNA]</scope>
    <source>
        <strain evidence="10">Wuxi-XJTLU</strain>
    </source>
</reference>
<evidence type="ECO:0000313" key="11">
    <source>
        <dbReference type="Proteomes" id="UP000192247"/>
    </source>
</evidence>
<dbReference type="Proteomes" id="UP000192247">
    <property type="component" value="Unassembled WGS sequence"/>
</dbReference>
<dbReference type="Pfam" id="PF09764">
    <property type="entry name" value="Nt_Gln_amidase"/>
    <property type="match status" value="1"/>
</dbReference>
<sequence length="246" mass="28169">MSLVANDENSTQGDMALASSTASTAQLPVISPRFPVLPSKEQLMYTACYCEENIYKLCELIKDRESDLLDSCYVAFISNASQTVPIWRQKAGDQANDGFIIWDYHVIMIYYHESCVGCSYVYDTDTTLEFPVPLEDYVWKAFKPQVPLKYGFRRRVRCLGARDYLATFASNRQRLRNPDGSWIKPPPPYPPISTAISANNLEWFIDMRSNNAVPGVVLNQFNFCKQFNIHLDQCLFEGRQENERIG</sequence>
<dbReference type="GO" id="GO:0005829">
    <property type="term" value="C:cytosol"/>
    <property type="evidence" value="ECO:0007669"/>
    <property type="project" value="TreeGrafter"/>
</dbReference>
<keyword evidence="6 8" id="KW-0378">Hydrolase</keyword>
<comment type="catalytic activity">
    <reaction evidence="7 8">
        <text>N-terminal L-glutaminyl-[protein] + H2O = N-terminal L-glutamyl-[protein] + NH4(+)</text>
        <dbReference type="Rhea" id="RHEA:50680"/>
        <dbReference type="Rhea" id="RHEA-COMP:12668"/>
        <dbReference type="Rhea" id="RHEA-COMP:12777"/>
        <dbReference type="ChEBI" id="CHEBI:15377"/>
        <dbReference type="ChEBI" id="CHEBI:28938"/>
        <dbReference type="ChEBI" id="CHEBI:64721"/>
        <dbReference type="ChEBI" id="CHEBI:64722"/>
        <dbReference type="EC" id="3.5.1.122"/>
    </reaction>
</comment>
<feature type="domain" description="Protein N-terminal glutamine amidohydrolase alpha beta roll" evidence="9">
    <location>
        <begin position="45"/>
        <end position="227"/>
    </location>
</feature>
<dbReference type="InterPro" id="IPR039733">
    <property type="entry name" value="NTAQ1"/>
</dbReference>
<evidence type="ECO:0000256" key="3">
    <source>
        <dbReference type="ARBA" id="ARBA00011245"/>
    </source>
</evidence>
<evidence type="ECO:0000256" key="1">
    <source>
        <dbReference type="ARBA" id="ARBA00003923"/>
    </source>
</evidence>
<proteinExistence type="inferred from homology"/>
<accession>A0A1V9XYB8</accession>
<dbReference type="PANTHER" id="PTHR13035">
    <property type="entry name" value="PROTEIN N-TERMINAL GLUTAMINE AMIDOHYDROLASE"/>
    <property type="match status" value="1"/>
</dbReference>
<dbReference type="Gene3D" id="3.10.620.10">
    <property type="entry name" value="Protein N-terminal glutamine amidohydrolase, alpha beta roll"/>
    <property type="match status" value="1"/>
</dbReference>
<dbReference type="InterPro" id="IPR023128">
    <property type="entry name" value="Prot_N_Gln_amidohydro_ab_roll"/>
</dbReference>
<name>A0A1V9XYB8_9ACAR</name>
<gene>
    <name evidence="10" type="ORF">BIW11_06392</name>
</gene>
<dbReference type="EMBL" id="MNPL01002194">
    <property type="protein sequence ID" value="OQR78461.1"/>
    <property type="molecule type" value="Genomic_DNA"/>
</dbReference>
<dbReference type="FunCoup" id="A0A1V9XYB8">
    <property type="interactions" value="1097"/>
</dbReference>
<comment type="similarity">
    <text evidence="2 8">Belongs to the NTAQ1 family.</text>
</comment>
<evidence type="ECO:0000256" key="7">
    <source>
        <dbReference type="ARBA" id="ARBA00048768"/>
    </source>
</evidence>
<dbReference type="EC" id="3.5.1.122" evidence="4 8"/>
<evidence type="ECO:0000256" key="6">
    <source>
        <dbReference type="ARBA" id="ARBA00022801"/>
    </source>
</evidence>
<comment type="subunit">
    <text evidence="3 8">Monomer.</text>
</comment>
<dbReference type="GO" id="GO:0008418">
    <property type="term" value="F:protein-N-terminal asparagine amidohydrolase activity"/>
    <property type="evidence" value="ECO:0007669"/>
    <property type="project" value="UniProtKB-UniRule"/>
</dbReference>
<dbReference type="InParanoid" id="A0A1V9XYB8"/>
<organism evidence="10 11">
    <name type="scientific">Tropilaelaps mercedesae</name>
    <dbReference type="NCBI Taxonomy" id="418985"/>
    <lineage>
        <taxon>Eukaryota</taxon>
        <taxon>Metazoa</taxon>
        <taxon>Ecdysozoa</taxon>
        <taxon>Arthropoda</taxon>
        <taxon>Chelicerata</taxon>
        <taxon>Arachnida</taxon>
        <taxon>Acari</taxon>
        <taxon>Parasitiformes</taxon>
        <taxon>Mesostigmata</taxon>
        <taxon>Gamasina</taxon>
        <taxon>Dermanyssoidea</taxon>
        <taxon>Laelapidae</taxon>
        <taxon>Tropilaelaps</taxon>
    </lineage>
</organism>
<dbReference type="AlphaFoldDB" id="A0A1V9XYB8"/>
<evidence type="ECO:0000256" key="8">
    <source>
        <dbReference type="RuleBase" id="RU367082"/>
    </source>
</evidence>
<evidence type="ECO:0000256" key="5">
    <source>
        <dbReference type="ARBA" id="ARBA00021247"/>
    </source>
</evidence>
<keyword evidence="11" id="KW-1185">Reference proteome</keyword>
<dbReference type="STRING" id="418985.A0A1V9XYB8"/>
<comment type="caution">
    <text evidence="10">The sequence shown here is derived from an EMBL/GenBank/DDBJ whole genome shotgun (WGS) entry which is preliminary data.</text>
</comment>
<evidence type="ECO:0000313" key="10">
    <source>
        <dbReference type="EMBL" id="OQR78461.1"/>
    </source>
</evidence>
<dbReference type="PANTHER" id="PTHR13035:SF0">
    <property type="entry name" value="PROTEIN N-TERMINAL GLUTAMINE AMIDOHYDROLASE"/>
    <property type="match status" value="1"/>
</dbReference>
<dbReference type="GO" id="GO:0070773">
    <property type="term" value="F:protein-N-terminal glutamine amidohydrolase activity"/>
    <property type="evidence" value="ECO:0007669"/>
    <property type="project" value="UniProtKB-UniRule"/>
</dbReference>
<dbReference type="InterPro" id="IPR037132">
    <property type="entry name" value="N_Gln_amidohydro_ab_roll_sf"/>
</dbReference>
<evidence type="ECO:0000256" key="4">
    <source>
        <dbReference type="ARBA" id="ARBA00012718"/>
    </source>
</evidence>
<dbReference type="GO" id="GO:0005634">
    <property type="term" value="C:nucleus"/>
    <property type="evidence" value="ECO:0007669"/>
    <property type="project" value="TreeGrafter"/>
</dbReference>
<dbReference type="OrthoDB" id="191192at2759"/>
<comment type="function">
    <text evidence="1 8">Mediates the side-chain deamidation of N-terminal glutamine residues to glutamate, an important step in N-end rule pathway of protein degradation. Conversion of the resulting N-terminal glutamine to glutamate renders the protein susceptible to arginylation, polyubiquitination and degradation as specified by the N-end rule. Does not act on substrates with internal or C-terminal glutamine and does not act on non-glutamine residues in any position.</text>
</comment>
<evidence type="ECO:0000256" key="2">
    <source>
        <dbReference type="ARBA" id="ARBA00008985"/>
    </source>
</evidence>
<evidence type="ECO:0000259" key="9">
    <source>
        <dbReference type="Pfam" id="PF09764"/>
    </source>
</evidence>